<accession>A0A314U634</accession>
<evidence type="ECO:0000313" key="4">
    <source>
        <dbReference type="Proteomes" id="UP000250321"/>
    </source>
</evidence>
<keyword evidence="4" id="KW-1185">Reference proteome</keyword>
<evidence type="ECO:0000256" key="2">
    <source>
        <dbReference type="SAM" id="MobiDB-lite"/>
    </source>
</evidence>
<dbReference type="PANTHER" id="PTHR47242:SF1">
    <property type="entry name" value="TRAF-LIKE FAMILY PROTEIN"/>
    <property type="match status" value="1"/>
</dbReference>
<dbReference type="AlphaFoldDB" id="A0A314U634"/>
<gene>
    <name evidence="3" type="ORF">Pyn_16553</name>
</gene>
<dbReference type="Proteomes" id="UP000250321">
    <property type="component" value="Unassembled WGS sequence"/>
</dbReference>
<feature type="coiled-coil region" evidence="1">
    <location>
        <begin position="87"/>
        <end position="193"/>
    </location>
</feature>
<dbReference type="EMBL" id="PJQY01003999">
    <property type="protein sequence ID" value="PQM32700.1"/>
    <property type="molecule type" value="Genomic_DNA"/>
</dbReference>
<feature type="region of interest" description="Disordered" evidence="2">
    <location>
        <begin position="284"/>
        <end position="315"/>
    </location>
</feature>
<comment type="caution">
    <text evidence="3">The sequence shown here is derived from an EMBL/GenBank/DDBJ whole genome shotgun (WGS) entry which is preliminary data.</text>
</comment>
<sequence length="349" mass="39582">MLKRLVDRATSTTDGSREVDLDLDILVTLASEEQEIIRPVLSMMREVAELANVDRAALWHQLCASEDEIIRMREERKAENANMVREKAVISQKLSESEATINRLKSEMKADIDRFAREKKELSEQIQEVESQLEWHRSERDDEIRKLTTDRKVLQDRLHDAESQISQLKSGKRDELKKVVKEKNALAERLKALKLPVKDLTKNLNEGEKREKEEQVARCEAYIDGMESKLQACQQYIHTLEASLQEEMSRHAPLYGAGLEALSMKELETLSRIHEEGLRQIHTLQQQRKSSPAGSPLVSPHALQHNHGLYPATPPQMAVGLPPSLIPNGVGIHSNGHVNGAVGPWFNHS</sequence>
<feature type="compositionally biased region" description="Polar residues" evidence="2">
    <location>
        <begin position="284"/>
        <end position="293"/>
    </location>
</feature>
<proteinExistence type="predicted"/>
<dbReference type="STRING" id="2094558.A0A314U634"/>
<dbReference type="PANTHER" id="PTHR47242">
    <property type="entry name" value="TRAF-LIKE FAMILY PROTEIN"/>
    <property type="match status" value="1"/>
</dbReference>
<name>A0A314U634_PRUYE</name>
<keyword evidence="1" id="KW-0175">Coiled coil</keyword>
<protein>
    <submittedName>
        <fullName evidence="3">Uncharacterized protein</fullName>
    </submittedName>
</protein>
<evidence type="ECO:0000256" key="1">
    <source>
        <dbReference type="SAM" id="Coils"/>
    </source>
</evidence>
<evidence type="ECO:0000313" key="3">
    <source>
        <dbReference type="EMBL" id="PQM32700.1"/>
    </source>
</evidence>
<reference evidence="3 4" key="1">
    <citation type="submission" date="2018-02" db="EMBL/GenBank/DDBJ databases">
        <title>Draft genome of wild Prunus yedoensis var. nudiflora.</title>
        <authorList>
            <person name="Baek S."/>
            <person name="Kim J.-H."/>
            <person name="Choi K."/>
            <person name="Kim G.-B."/>
            <person name="Cho A."/>
            <person name="Jang H."/>
            <person name="Shin C.-H."/>
            <person name="Yu H.-J."/>
            <person name="Mun J.-H."/>
        </authorList>
    </citation>
    <scope>NUCLEOTIDE SEQUENCE [LARGE SCALE GENOMIC DNA]</scope>
    <source>
        <strain evidence="4">cv. Jeju island</strain>
        <tissue evidence="3">Leaf</tissue>
    </source>
</reference>
<organism evidence="3 4">
    <name type="scientific">Prunus yedoensis var. nudiflora</name>
    <dbReference type="NCBI Taxonomy" id="2094558"/>
    <lineage>
        <taxon>Eukaryota</taxon>
        <taxon>Viridiplantae</taxon>
        <taxon>Streptophyta</taxon>
        <taxon>Embryophyta</taxon>
        <taxon>Tracheophyta</taxon>
        <taxon>Spermatophyta</taxon>
        <taxon>Magnoliopsida</taxon>
        <taxon>eudicotyledons</taxon>
        <taxon>Gunneridae</taxon>
        <taxon>Pentapetalae</taxon>
        <taxon>rosids</taxon>
        <taxon>fabids</taxon>
        <taxon>Rosales</taxon>
        <taxon>Rosaceae</taxon>
        <taxon>Amygdaloideae</taxon>
        <taxon>Amygdaleae</taxon>
        <taxon>Prunus</taxon>
    </lineage>
</organism>
<dbReference type="OrthoDB" id="1724494at2759"/>